<dbReference type="Pfam" id="PF14223">
    <property type="entry name" value="Retrotran_gag_2"/>
    <property type="match status" value="1"/>
</dbReference>
<dbReference type="InterPro" id="IPR057670">
    <property type="entry name" value="SH3_retrovirus"/>
</dbReference>
<feature type="compositionally biased region" description="Polar residues" evidence="4">
    <location>
        <begin position="517"/>
        <end position="543"/>
    </location>
</feature>
<dbReference type="Proteomes" id="UP001151760">
    <property type="component" value="Unassembled WGS sequence"/>
</dbReference>
<dbReference type="InterPro" id="IPR036397">
    <property type="entry name" value="RNaseH_sf"/>
</dbReference>
<dbReference type="SUPFAM" id="SSF53098">
    <property type="entry name" value="Ribonuclease H-like"/>
    <property type="match status" value="1"/>
</dbReference>
<gene>
    <name evidence="6" type="ORF">Tco_1123390</name>
</gene>
<dbReference type="InterPro" id="IPR012337">
    <property type="entry name" value="RNaseH-like_sf"/>
</dbReference>
<feature type="region of interest" description="Disordered" evidence="4">
    <location>
        <begin position="469"/>
        <end position="491"/>
    </location>
</feature>
<organism evidence="6 7">
    <name type="scientific">Tanacetum coccineum</name>
    <dbReference type="NCBI Taxonomy" id="301880"/>
    <lineage>
        <taxon>Eukaryota</taxon>
        <taxon>Viridiplantae</taxon>
        <taxon>Streptophyta</taxon>
        <taxon>Embryophyta</taxon>
        <taxon>Tracheophyta</taxon>
        <taxon>Spermatophyta</taxon>
        <taxon>Magnoliopsida</taxon>
        <taxon>eudicotyledons</taxon>
        <taxon>Gunneridae</taxon>
        <taxon>Pentapetalae</taxon>
        <taxon>asterids</taxon>
        <taxon>campanulids</taxon>
        <taxon>Asterales</taxon>
        <taxon>Asteraceae</taxon>
        <taxon>Asteroideae</taxon>
        <taxon>Anthemideae</taxon>
        <taxon>Anthemidinae</taxon>
        <taxon>Tanacetum</taxon>
    </lineage>
</organism>
<feature type="region of interest" description="Disordered" evidence="4">
    <location>
        <begin position="506"/>
        <end position="552"/>
    </location>
</feature>
<dbReference type="InterPro" id="IPR013103">
    <property type="entry name" value="RVT_2"/>
</dbReference>
<dbReference type="Pfam" id="PF13976">
    <property type="entry name" value="gag_pre-integrs"/>
    <property type="match status" value="1"/>
</dbReference>
<evidence type="ECO:0000313" key="7">
    <source>
        <dbReference type="Proteomes" id="UP001151760"/>
    </source>
</evidence>
<dbReference type="Pfam" id="PF07727">
    <property type="entry name" value="RVT_2"/>
    <property type="match status" value="1"/>
</dbReference>
<dbReference type="PANTHER" id="PTHR42648:SF32">
    <property type="entry name" value="RIBONUCLEASE H-LIKE DOMAIN, GAG-PRE-INTEGRASE DOMAIN PROTEIN-RELATED"/>
    <property type="match status" value="1"/>
</dbReference>
<feature type="compositionally biased region" description="Basic and acidic residues" evidence="4">
    <location>
        <begin position="1075"/>
        <end position="1088"/>
    </location>
</feature>
<dbReference type="InterPro" id="IPR039537">
    <property type="entry name" value="Retrotran_Ty1/copia-like"/>
</dbReference>
<dbReference type="Pfam" id="PF00665">
    <property type="entry name" value="rve"/>
    <property type="match status" value="1"/>
</dbReference>
<sequence>METMFHISNYPREYQVKFATCTLLNSALTWWNSHKRTTETEAAFAMSWRELMKLMDEVYCWEIDCKRLNTGSITVKSGSISNSEWKLKKRISTGKDGIVRNTFSPVTAAEIQAFKAFTISSSEGLEKGYDRFQQLLSQLEAHGAEVSNEDANYKFLRSLPPAWSNLAMTMRTKPDVDTLSIDDLYNNLRVFEQEIQGASKTSLSAQNVAFVSQSKSSTNKVKSGFTGYYSTCTPSTSSTNISEKEVLAGFADEVIYSLFAKQSEDWDLLHEDLEQIDDLDIEEMDINWQIAMIAIRMKKFYKKTGRRVRVDGKTPVEEERLFYHIKKLRKQRRINGLLTMDDGIVNWENILKLKRQIMLHYGYSAQKDLVGKPLYNRFTKTNDFKGVPHPLSGDYTPTPQEEIDESLYVYADPELRFLEGVLPPEYCDYYEKKMAREAKFKKQRVYNTVNRVAKPVWTNANRVNHANQSVPKPVQLNGGRPNANSVRPNVNTGRVNVNSVRSNVNTGRINVNPVRPTVNTGSSNVNTVRSRQPVPTKTSNSFSPKRPQDHPLKNMVDRGIFDSGCSGHMTGNKDQLEDFEEFNGGSVTFGGSKGYISGKGKIRVGNLDFDSVSFVKELGHFNLFSISQICDKQHKVLFTETECLVVSSDFKMPDENQILLKVPRHHNMYSFDMKTPTPAKGFACLIAKATSDESKLWHRRLGHINFKNLNKLVKGNLVRGLPSKVFKNDHTCVACHKGKQHRASCKAKLERLITEPLHTLHMDLFGPTSVKSINHASYCLVITDDCTRFSWVFFLASKDETSGILQTFIRQIENQLSHRVKIIRSDNGTEFKNRDMLEFCGNKGIKQEYSNARTPQQNGVAERMNRTLIEAARTMLADSLLPTTFWAEAVSTACYIFNRVRVTKPQNKTPYELLFGHKPIISYIRPFGCHVTILDTLSVLGKFDGKSDEGFLVGYSLNSKAYRVYNLVTKRVEVNLHVNFLEDKPNVKGVGYRWMFDIDYLTDSMNYIPVSLENQANPHAGTSEKTNNAGTSQTPKSNASEEKDEDVELIVVPSAVTIPEEIVDSRTSSTKSKKEKILTDPQQEEKVSSTDTLEDNPKIQAFRRELEQIALKHLGTVPENNSTSTPSVNTGSQTVNTGRLDHDDSPMPELEIFHKSETGIFDEASYDEEGVITDFNSLPTEIEVSPTPTLRIHNIHPKSQILGDPKSAVQTRSKVQTKSGAHALLSHIQKQQRNNHKDQQHCLFACFLSQEEPKKIAEALQDDSWVQAMQEELLQFKLQQVWVLVDLPHGMKVIGTKWVYRNKRDERGVVVRNKARLVAQGYTQEEGIDYDEVFAPVARIEAIRGAQLTILLFIKRDQERISMAVQEYVDDIIFGSTNKSWCNTKTSHLNAVKKSSVLRANQLGIMVS</sequence>
<protein>
    <submittedName>
        <fullName evidence="6">Ribonuclease H-like domain-containing protein</fullName>
    </submittedName>
</protein>
<dbReference type="InterPro" id="IPR054722">
    <property type="entry name" value="PolX-like_BBD"/>
</dbReference>
<feature type="region of interest" description="Disordered" evidence="4">
    <location>
        <begin position="1063"/>
        <end position="1094"/>
    </location>
</feature>
<name>A0ABQ5J381_9ASTR</name>
<keyword evidence="1" id="KW-0645">Protease</keyword>
<feature type="domain" description="Integrase catalytic" evidence="5">
    <location>
        <begin position="752"/>
        <end position="918"/>
    </location>
</feature>
<dbReference type="Gene3D" id="3.30.420.10">
    <property type="entry name" value="Ribonuclease H-like superfamily/Ribonuclease H"/>
    <property type="match status" value="1"/>
</dbReference>
<dbReference type="InterPro" id="IPR001584">
    <property type="entry name" value="Integrase_cat-core"/>
</dbReference>
<dbReference type="Pfam" id="PF22936">
    <property type="entry name" value="Pol_BBD"/>
    <property type="match status" value="1"/>
</dbReference>
<evidence type="ECO:0000256" key="3">
    <source>
        <dbReference type="ARBA" id="ARBA00022801"/>
    </source>
</evidence>
<dbReference type="InterPro" id="IPR025724">
    <property type="entry name" value="GAG-pre-integrase_dom"/>
</dbReference>
<keyword evidence="7" id="KW-1185">Reference proteome</keyword>
<evidence type="ECO:0000256" key="4">
    <source>
        <dbReference type="SAM" id="MobiDB-lite"/>
    </source>
</evidence>
<accession>A0ABQ5J381</accession>
<evidence type="ECO:0000313" key="6">
    <source>
        <dbReference type="EMBL" id="GJU06960.1"/>
    </source>
</evidence>
<keyword evidence="3" id="KW-0378">Hydrolase</keyword>
<evidence type="ECO:0000256" key="1">
    <source>
        <dbReference type="ARBA" id="ARBA00022670"/>
    </source>
</evidence>
<comment type="caution">
    <text evidence="6">The sequence shown here is derived from an EMBL/GenBank/DDBJ whole genome shotgun (WGS) entry which is preliminary data.</text>
</comment>
<feature type="region of interest" description="Disordered" evidence="4">
    <location>
        <begin position="1117"/>
        <end position="1144"/>
    </location>
</feature>
<evidence type="ECO:0000256" key="2">
    <source>
        <dbReference type="ARBA" id="ARBA00022723"/>
    </source>
</evidence>
<feature type="compositionally biased region" description="Polar residues" evidence="4">
    <location>
        <begin position="1023"/>
        <end position="1038"/>
    </location>
</feature>
<reference evidence="6" key="1">
    <citation type="journal article" date="2022" name="Int. J. Mol. Sci.">
        <title>Draft Genome of Tanacetum Coccineum: Genomic Comparison of Closely Related Tanacetum-Family Plants.</title>
        <authorList>
            <person name="Yamashiro T."/>
            <person name="Shiraishi A."/>
            <person name="Nakayama K."/>
            <person name="Satake H."/>
        </authorList>
    </citation>
    <scope>NUCLEOTIDE SEQUENCE</scope>
</reference>
<feature type="region of interest" description="Disordered" evidence="4">
    <location>
        <begin position="1015"/>
        <end position="1045"/>
    </location>
</feature>
<dbReference type="Pfam" id="PF25597">
    <property type="entry name" value="SH3_retrovirus"/>
    <property type="match status" value="1"/>
</dbReference>
<feature type="compositionally biased region" description="Polar residues" evidence="4">
    <location>
        <begin position="1118"/>
        <end position="1137"/>
    </location>
</feature>
<dbReference type="PROSITE" id="PS50994">
    <property type="entry name" value="INTEGRASE"/>
    <property type="match status" value="1"/>
</dbReference>
<dbReference type="EMBL" id="BQNB010021491">
    <property type="protein sequence ID" value="GJU06960.1"/>
    <property type="molecule type" value="Genomic_DNA"/>
</dbReference>
<evidence type="ECO:0000259" key="5">
    <source>
        <dbReference type="PROSITE" id="PS50994"/>
    </source>
</evidence>
<proteinExistence type="predicted"/>
<dbReference type="PANTHER" id="PTHR42648">
    <property type="entry name" value="TRANSPOSASE, PUTATIVE-RELATED"/>
    <property type="match status" value="1"/>
</dbReference>
<reference evidence="6" key="2">
    <citation type="submission" date="2022-01" db="EMBL/GenBank/DDBJ databases">
        <authorList>
            <person name="Yamashiro T."/>
            <person name="Shiraishi A."/>
            <person name="Satake H."/>
            <person name="Nakayama K."/>
        </authorList>
    </citation>
    <scope>NUCLEOTIDE SEQUENCE</scope>
</reference>
<keyword evidence="2" id="KW-0479">Metal-binding</keyword>